<keyword evidence="4" id="KW-1185">Reference proteome</keyword>
<comment type="caution">
    <text evidence="3">The sequence shown here is derived from an EMBL/GenBank/DDBJ whole genome shotgun (WGS) entry which is preliminary data.</text>
</comment>
<keyword evidence="2" id="KW-1133">Transmembrane helix</keyword>
<feature type="coiled-coil region" evidence="1">
    <location>
        <begin position="72"/>
        <end position="106"/>
    </location>
</feature>
<protein>
    <submittedName>
        <fullName evidence="3">Uncharacterized protein</fullName>
    </submittedName>
</protein>
<accession>A0A511JPT6</accession>
<dbReference type="RefSeq" id="WP_146847606.1">
    <property type="nucleotide sequence ID" value="NZ_BJWH01000025.1"/>
</dbReference>
<keyword evidence="1" id="KW-0175">Coiled coil</keyword>
<evidence type="ECO:0000256" key="2">
    <source>
        <dbReference type="SAM" id="Phobius"/>
    </source>
</evidence>
<organism evidence="3 4">
    <name type="scientific">Cellulomonas terrae</name>
    <dbReference type="NCBI Taxonomy" id="311234"/>
    <lineage>
        <taxon>Bacteria</taxon>
        <taxon>Bacillati</taxon>
        <taxon>Actinomycetota</taxon>
        <taxon>Actinomycetes</taxon>
        <taxon>Micrococcales</taxon>
        <taxon>Cellulomonadaceae</taxon>
        <taxon>Cellulomonas</taxon>
    </lineage>
</organism>
<dbReference type="Proteomes" id="UP000321049">
    <property type="component" value="Unassembled WGS sequence"/>
</dbReference>
<name>A0A511JPT6_9CELL</name>
<dbReference type="AlphaFoldDB" id="A0A511JPT6"/>
<dbReference type="OrthoDB" id="5126349at2"/>
<reference evidence="3 4" key="1">
    <citation type="submission" date="2019-07" db="EMBL/GenBank/DDBJ databases">
        <title>Whole genome shotgun sequence of Cellulomonas terrae NBRC 100819.</title>
        <authorList>
            <person name="Hosoyama A."/>
            <person name="Uohara A."/>
            <person name="Ohji S."/>
            <person name="Ichikawa N."/>
        </authorList>
    </citation>
    <scope>NUCLEOTIDE SEQUENCE [LARGE SCALE GENOMIC DNA]</scope>
    <source>
        <strain evidence="3 4">NBRC 100819</strain>
    </source>
</reference>
<evidence type="ECO:0000313" key="4">
    <source>
        <dbReference type="Proteomes" id="UP000321049"/>
    </source>
</evidence>
<gene>
    <name evidence="3" type="ORF">CTE05_35430</name>
</gene>
<evidence type="ECO:0000313" key="3">
    <source>
        <dbReference type="EMBL" id="GEL99996.1"/>
    </source>
</evidence>
<keyword evidence="2" id="KW-0472">Membrane</keyword>
<dbReference type="EMBL" id="BJWH01000025">
    <property type="protein sequence ID" value="GEL99996.1"/>
    <property type="molecule type" value="Genomic_DNA"/>
</dbReference>
<feature type="transmembrane region" description="Helical" evidence="2">
    <location>
        <begin position="20"/>
        <end position="40"/>
    </location>
</feature>
<keyword evidence="2" id="KW-0812">Transmembrane</keyword>
<sequence length="294" mass="32608">MISVELPVVGDVAWQDWEQWAPLAVSLLTLIAALGAWIVAGKAARRSKRLAEATHKQTKVFDEQVGIARDAIALAQQEAQGARRDADRQRAEADRMRRMLEEARLDVLAPTIVARAFPEGSGTPGRPALEYCQLTTGGQDRWRPLTGQLQVGRDETYAFRTALTIWFENVSDGVAQVNVIEPAGGELDLLPGHPLVVPARESRSVTWMRLWTSRDLDSDARIQDPAAWLFNLTFTVTDLGVHVRDTYAFDGDLRFFDRDGAWLVVMPEPPLPWTSDVASMLTGRTYESLPASVS</sequence>
<evidence type="ECO:0000256" key="1">
    <source>
        <dbReference type="SAM" id="Coils"/>
    </source>
</evidence>
<proteinExistence type="predicted"/>